<accession>A0ABR5AC48</accession>
<evidence type="ECO:0000313" key="3">
    <source>
        <dbReference type="EMBL" id="KIL38619.1"/>
    </source>
</evidence>
<evidence type="ECO:0008006" key="5">
    <source>
        <dbReference type="Google" id="ProtNLM"/>
    </source>
</evidence>
<dbReference type="Proteomes" id="UP000031967">
    <property type="component" value="Unassembled WGS sequence"/>
</dbReference>
<dbReference type="PANTHER" id="PTHR36120">
    <property type="entry name" value="FUCOSE ISOMERASE"/>
    <property type="match status" value="1"/>
</dbReference>
<organism evidence="3 4">
    <name type="scientific">Gordoniibacillus kamchatkensis</name>
    <dbReference type="NCBI Taxonomy" id="1590651"/>
    <lineage>
        <taxon>Bacteria</taxon>
        <taxon>Bacillati</taxon>
        <taxon>Bacillota</taxon>
        <taxon>Bacilli</taxon>
        <taxon>Bacillales</taxon>
        <taxon>Paenibacillaceae</taxon>
        <taxon>Gordoniibacillus</taxon>
    </lineage>
</organism>
<dbReference type="SUPFAM" id="SSF53743">
    <property type="entry name" value="FucI/AraA N-terminal and middle domains"/>
    <property type="match status" value="1"/>
</dbReference>
<sequence length="239" mass="26434">MSVLQLGFVSLRAQFGFNPDEAGRLFEVSKKVLADIGNVVPFDPMIMLKQDAIAANERMKSSRIDLLIMQIGTFPSGELLPLLVKDLPVPVLLWALPEPPFDGGALQFNSLCGVHLMASLLKRSHRPFDYVHLSPEGDTTELSRYLKAFEVARDLKKMRVGLVGSHTPGFDAMAVDALSLKEKIGPEVVYIGLNEVFQGAETVSKSHRETLMQQIGRQFHNAGELPTEKIDKFAKTYAP</sequence>
<evidence type="ECO:0000256" key="1">
    <source>
        <dbReference type="ARBA" id="ARBA00023235"/>
    </source>
</evidence>
<dbReference type="EMBL" id="JXAK01000056">
    <property type="protein sequence ID" value="KIL38619.1"/>
    <property type="molecule type" value="Genomic_DNA"/>
</dbReference>
<dbReference type="InterPro" id="IPR009015">
    <property type="entry name" value="Fucose_isomerase_N/cen_sf"/>
</dbReference>
<evidence type="ECO:0000256" key="2">
    <source>
        <dbReference type="ARBA" id="ARBA00023277"/>
    </source>
</evidence>
<keyword evidence="4" id="KW-1185">Reference proteome</keyword>
<keyword evidence="1" id="KW-0413">Isomerase</keyword>
<dbReference type="PANTHER" id="PTHR36120:SF1">
    <property type="entry name" value="L-FUCOSE ISOMERASE C-TERMINAL DOMAIN-CONTAINING PROTEIN"/>
    <property type="match status" value="1"/>
</dbReference>
<proteinExistence type="predicted"/>
<comment type="caution">
    <text evidence="3">The sequence shown here is derived from an EMBL/GenBank/DDBJ whole genome shotgun (WGS) entry which is preliminary data.</text>
</comment>
<gene>
    <name evidence="3" type="ORF">SD70_25345</name>
</gene>
<keyword evidence="2" id="KW-0119">Carbohydrate metabolism</keyword>
<reference evidence="3 4" key="1">
    <citation type="submission" date="2014-12" db="EMBL/GenBank/DDBJ databases">
        <title>Draft genome sequence of Paenibacillus kamchatkensis strain B-2647.</title>
        <authorList>
            <person name="Karlyshev A.V."/>
            <person name="Kudryashova E.B."/>
        </authorList>
    </citation>
    <scope>NUCLEOTIDE SEQUENCE [LARGE SCALE GENOMIC DNA]</scope>
    <source>
        <strain evidence="3 4">VKM B-2647</strain>
    </source>
</reference>
<name>A0ABR5AC48_9BACL</name>
<protein>
    <recommendedName>
        <fullName evidence="5">Fucose isomerase</fullName>
    </recommendedName>
</protein>
<evidence type="ECO:0000313" key="4">
    <source>
        <dbReference type="Proteomes" id="UP000031967"/>
    </source>
</evidence>